<evidence type="ECO:0000256" key="2">
    <source>
        <dbReference type="PROSITE-ProRule" id="PRU00335"/>
    </source>
</evidence>
<dbReference type="OrthoDB" id="9810250at2"/>
<dbReference type="SUPFAM" id="SSF46689">
    <property type="entry name" value="Homeodomain-like"/>
    <property type="match status" value="1"/>
</dbReference>
<evidence type="ECO:0000313" key="5">
    <source>
        <dbReference type="Proteomes" id="UP000286848"/>
    </source>
</evidence>
<comment type="caution">
    <text evidence="4">The sequence shown here is derived from an EMBL/GenBank/DDBJ whole genome shotgun (WGS) entry which is preliminary data.</text>
</comment>
<dbReference type="InterPro" id="IPR009057">
    <property type="entry name" value="Homeodomain-like_sf"/>
</dbReference>
<proteinExistence type="predicted"/>
<keyword evidence="5" id="KW-1185">Reference proteome</keyword>
<protein>
    <submittedName>
        <fullName evidence="4">TetR family transcriptional regulator</fullName>
    </submittedName>
</protein>
<feature type="domain" description="HTH tetR-type" evidence="3">
    <location>
        <begin position="7"/>
        <end position="67"/>
    </location>
</feature>
<dbReference type="PANTHER" id="PTHR43479:SF7">
    <property type="entry name" value="TETR-FAMILY TRANSCRIPTIONAL REGULATOR"/>
    <property type="match status" value="1"/>
</dbReference>
<dbReference type="Proteomes" id="UP000286848">
    <property type="component" value="Unassembled WGS sequence"/>
</dbReference>
<evidence type="ECO:0000313" key="4">
    <source>
        <dbReference type="EMBL" id="GBG94753.1"/>
    </source>
</evidence>
<dbReference type="Gene3D" id="1.10.357.10">
    <property type="entry name" value="Tetracycline Repressor, domain 2"/>
    <property type="match status" value="1"/>
</dbReference>
<dbReference type="AlphaFoldDB" id="A0A401IT81"/>
<accession>A0A401IT81</accession>
<dbReference type="PROSITE" id="PS50977">
    <property type="entry name" value="HTH_TETR_2"/>
    <property type="match status" value="1"/>
</dbReference>
<feature type="DNA-binding region" description="H-T-H motif" evidence="2">
    <location>
        <begin position="30"/>
        <end position="49"/>
    </location>
</feature>
<gene>
    <name evidence="4" type="primary">tetR</name>
    <name evidence="4" type="ORF">LFYK43_12120</name>
</gene>
<organism evidence="4 5">
    <name type="scientific">Ligilactobacillus salitolerans</name>
    <dbReference type="NCBI Taxonomy" id="1808352"/>
    <lineage>
        <taxon>Bacteria</taxon>
        <taxon>Bacillati</taxon>
        <taxon>Bacillota</taxon>
        <taxon>Bacilli</taxon>
        <taxon>Lactobacillales</taxon>
        <taxon>Lactobacillaceae</taxon>
        <taxon>Ligilactobacillus</taxon>
    </lineage>
</organism>
<dbReference type="PANTHER" id="PTHR43479">
    <property type="entry name" value="ACREF/ENVCD OPERON REPRESSOR-RELATED"/>
    <property type="match status" value="1"/>
</dbReference>
<dbReference type="GO" id="GO:0003677">
    <property type="term" value="F:DNA binding"/>
    <property type="evidence" value="ECO:0007669"/>
    <property type="project" value="UniProtKB-UniRule"/>
</dbReference>
<dbReference type="InterPro" id="IPR001647">
    <property type="entry name" value="HTH_TetR"/>
</dbReference>
<name>A0A401IT81_9LACO</name>
<dbReference type="InterPro" id="IPR050624">
    <property type="entry name" value="HTH-type_Tx_Regulator"/>
</dbReference>
<reference evidence="4 5" key="1">
    <citation type="journal article" date="2019" name="Int. J. Syst. Evol. Microbiol.">
        <title>Lactobacillus salitolerans sp. nov., a novel lactic acid bacterium isolated from spent mushroom substrates.</title>
        <authorList>
            <person name="Tohno M."/>
            <person name="Tanizawa Y."/>
            <person name="Kojima Y."/>
            <person name="Sakamoto M."/>
            <person name="Nakamura Y."/>
            <person name="Ohkuma M."/>
            <person name="Kobayashi H."/>
        </authorList>
    </citation>
    <scope>NUCLEOTIDE SEQUENCE [LARGE SCALE GENOMIC DNA]</scope>
    <source>
        <strain evidence="4 5">YK43</strain>
    </source>
</reference>
<keyword evidence="1 2" id="KW-0238">DNA-binding</keyword>
<evidence type="ECO:0000259" key="3">
    <source>
        <dbReference type="PROSITE" id="PS50977"/>
    </source>
</evidence>
<dbReference type="EMBL" id="BFFP01000017">
    <property type="protein sequence ID" value="GBG94753.1"/>
    <property type="molecule type" value="Genomic_DNA"/>
</dbReference>
<sequence length="180" mass="20910">MADLRFARTEKMLQLAFLKLLEETPYHEISIAKLAQESLIDRTTFYAHYDNLAELAEELIRQELAPFHQALSTRQDLKQKQNFDNYSFFSQELLSHLLTDRQQITLLRELPLGSNSFDRQLRGIFTQTYAKILQVPASDFTVFLLDNLALSNLDFILKNGRAPAKKELQAALQKMEQFLN</sequence>
<evidence type="ECO:0000256" key="1">
    <source>
        <dbReference type="ARBA" id="ARBA00023125"/>
    </source>
</evidence>